<comment type="caution">
    <text evidence="1">The sequence shown here is derived from an EMBL/GenBank/DDBJ whole genome shotgun (WGS) entry which is preliminary data.</text>
</comment>
<evidence type="ECO:0000313" key="2">
    <source>
        <dbReference type="Proteomes" id="UP000784294"/>
    </source>
</evidence>
<sequence>MLDKSEESEPNKSGRSMLILHLKHTPFMYAPQDELEPVIQISRDIIDSRVVVVPKTRITSPNESKFFSGFDGSFYLSKPWLRALFPYG</sequence>
<dbReference type="EMBL" id="CAAALY010102810">
    <property type="protein sequence ID" value="VEL29398.1"/>
    <property type="molecule type" value="Genomic_DNA"/>
</dbReference>
<proteinExistence type="predicted"/>
<organism evidence="1 2">
    <name type="scientific">Protopolystoma xenopodis</name>
    <dbReference type="NCBI Taxonomy" id="117903"/>
    <lineage>
        <taxon>Eukaryota</taxon>
        <taxon>Metazoa</taxon>
        <taxon>Spiralia</taxon>
        <taxon>Lophotrochozoa</taxon>
        <taxon>Platyhelminthes</taxon>
        <taxon>Monogenea</taxon>
        <taxon>Polyopisthocotylea</taxon>
        <taxon>Polystomatidea</taxon>
        <taxon>Polystomatidae</taxon>
        <taxon>Protopolystoma</taxon>
    </lineage>
</organism>
<dbReference type="Proteomes" id="UP000784294">
    <property type="component" value="Unassembled WGS sequence"/>
</dbReference>
<evidence type="ECO:0000313" key="1">
    <source>
        <dbReference type="EMBL" id="VEL29398.1"/>
    </source>
</evidence>
<dbReference type="OrthoDB" id="28868at2759"/>
<gene>
    <name evidence="1" type="ORF">PXEA_LOCUS22838</name>
</gene>
<accession>A0A3S5A6W8</accession>
<reference evidence="1" key="1">
    <citation type="submission" date="2018-11" db="EMBL/GenBank/DDBJ databases">
        <authorList>
            <consortium name="Pathogen Informatics"/>
        </authorList>
    </citation>
    <scope>NUCLEOTIDE SEQUENCE</scope>
</reference>
<dbReference type="AlphaFoldDB" id="A0A3S5A6W8"/>
<protein>
    <submittedName>
        <fullName evidence="1">Uncharacterized protein</fullName>
    </submittedName>
</protein>
<name>A0A3S5A6W8_9PLAT</name>
<keyword evidence="2" id="KW-1185">Reference proteome</keyword>